<evidence type="ECO:0000313" key="3">
    <source>
        <dbReference type="Proteomes" id="UP000265520"/>
    </source>
</evidence>
<sequence length="85" mass="9153">AEKSKDGKHHKQCNREPDQAATAKCLYAGPAKRGCEVKSDTPPTSPPHTPTTVSATPTHPLQHPILKKTYWLLCSIGSPPDQKAA</sequence>
<feature type="region of interest" description="Disordered" evidence="1">
    <location>
        <begin position="1"/>
        <end position="21"/>
    </location>
</feature>
<protein>
    <submittedName>
        <fullName evidence="2">Uncharacterized protein</fullName>
    </submittedName>
</protein>
<feature type="non-terminal residue" evidence="2">
    <location>
        <position position="1"/>
    </location>
</feature>
<organism evidence="2 3">
    <name type="scientific">Trifolium medium</name>
    <dbReference type="NCBI Taxonomy" id="97028"/>
    <lineage>
        <taxon>Eukaryota</taxon>
        <taxon>Viridiplantae</taxon>
        <taxon>Streptophyta</taxon>
        <taxon>Embryophyta</taxon>
        <taxon>Tracheophyta</taxon>
        <taxon>Spermatophyta</taxon>
        <taxon>Magnoliopsida</taxon>
        <taxon>eudicotyledons</taxon>
        <taxon>Gunneridae</taxon>
        <taxon>Pentapetalae</taxon>
        <taxon>rosids</taxon>
        <taxon>fabids</taxon>
        <taxon>Fabales</taxon>
        <taxon>Fabaceae</taxon>
        <taxon>Papilionoideae</taxon>
        <taxon>50 kb inversion clade</taxon>
        <taxon>NPAAA clade</taxon>
        <taxon>Hologalegina</taxon>
        <taxon>IRL clade</taxon>
        <taxon>Trifolieae</taxon>
        <taxon>Trifolium</taxon>
    </lineage>
</organism>
<dbReference type="EMBL" id="LXQA010537687">
    <property type="protein sequence ID" value="MCI57937.1"/>
    <property type="molecule type" value="Genomic_DNA"/>
</dbReference>
<reference evidence="2 3" key="1">
    <citation type="journal article" date="2018" name="Front. Plant Sci.">
        <title>Red Clover (Trifolium pratense) and Zigzag Clover (T. medium) - A Picture of Genomic Similarities and Differences.</title>
        <authorList>
            <person name="Dluhosova J."/>
            <person name="Istvanek J."/>
            <person name="Nedelnik J."/>
            <person name="Repkova J."/>
        </authorList>
    </citation>
    <scope>NUCLEOTIDE SEQUENCE [LARGE SCALE GENOMIC DNA]</scope>
    <source>
        <strain evidence="3">cv. 10/8</strain>
        <tissue evidence="2">Leaf</tissue>
    </source>
</reference>
<dbReference type="Proteomes" id="UP000265520">
    <property type="component" value="Unassembled WGS sequence"/>
</dbReference>
<feature type="region of interest" description="Disordered" evidence="1">
    <location>
        <begin position="34"/>
        <end position="60"/>
    </location>
</feature>
<feature type="compositionally biased region" description="Low complexity" evidence="1">
    <location>
        <begin position="50"/>
        <end position="60"/>
    </location>
</feature>
<name>A0A392TBY3_9FABA</name>
<proteinExistence type="predicted"/>
<feature type="compositionally biased region" description="Basic residues" evidence="1">
    <location>
        <begin position="1"/>
        <end position="12"/>
    </location>
</feature>
<keyword evidence="3" id="KW-1185">Reference proteome</keyword>
<dbReference type="AlphaFoldDB" id="A0A392TBY3"/>
<accession>A0A392TBY3</accession>
<evidence type="ECO:0000313" key="2">
    <source>
        <dbReference type="EMBL" id="MCI57937.1"/>
    </source>
</evidence>
<evidence type="ECO:0000256" key="1">
    <source>
        <dbReference type="SAM" id="MobiDB-lite"/>
    </source>
</evidence>
<comment type="caution">
    <text evidence="2">The sequence shown here is derived from an EMBL/GenBank/DDBJ whole genome shotgun (WGS) entry which is preliminary data.</text>
</comment>